<evidence type="ECO:0000313" key="7">
    <source>
        <dbReference type="EMBL" id="KAJ9597467.1"/>
    </source>
</evidence>
<dbReference type="SUPFAM" id="SSF69979">
    <property type="entry name" value="Eea1 homodimerisation domain"/>
    <property type="match status" value="1"/>
</dbReference>
<evidence type="ECO:0000256" key="2">
    <source>
        <dbReference type="ARBA" id="ARBA00022771"/>
    </source>
</evidence>
<keyword evidence="3" id="KW-0862">Zinc</keyword>
<evidence type="ECO:0000259" key="6">
    <source>
        <dbReference type="PROSITE" id="PS50178"/>
    </source>
</evidence>
<evidence type="ECO:0000313" key="8">
    <source>
        <dbReference type="Proteomes" id="UP001233999"/>
    </source>
</evidence>
<gene>
    <name evidence="7" type="ORF">L9F63_011688</name>
</gene>
<organism evidence="7 8">
    <name type="scientific">Diploptera punctata</name>
    <name type="common">Pacific beetle cockroach</name>
    <dbReference type="NCBI Taxonomy" id="6984"/>
    <lineage>
        <taxon>Eukaryota</taxon>
        <taxon>Metazoa</taxon>
        <taxon>Ecdysozoa</taxon>
        <taxon>Arthropoda</taxon>
        <taxon>Hexapoda</taxon>
        <taxon>Insecta</taxon>
        <taxon>Pterygota</taxon>
        <taxon>Neoptera</taxon>
        <taxon>Polyneoptera</taxon>
        <taxon>Dictyoptera</taxon>
        <taxon>Blattodea</taxon>
        <taxon>Blaberoidea</taxon>
        <taxon>Blaberidae</taxon>
        <taxon>Diplopterinae</taxon>
        <taxon>Diploptera</taxon>
    </lineage>
</organism>
<sequence length="402" mass="46306">MESFVELNKILETALATNAISLTEATGKVNELNQLIEEYKMKLNAVETKNIHMERRAEEKEMEMNKIHADLSNLETRLSDSLSEVKQLQAELHTERSNNVKLQEERNAATNEVTKLENILTQKEKNIAVLKTQKLEVQKNLEDCNNQIQIIKEEGEKDMELYKTLLNESKMDIDKCEKEKEALINENQKLAENVKHLEESLSKASEKIKEKDEHLSEESADKEAIAKELALERNKCAQLEREKLSSESNVCKKSEELKKIQASLDEVAGEKLALEAQLAASQSEQQTLLERCFASSAESENQRKNNADLRRKLEESQAALHELGRENQTLQLELEKLVGRKWTEDSDAVNCTLCQKEFSIIVRRHHCRNCGQIFCNECSSKWLLFKPTKSLFEYVIRVIMNW</sequence>
<dbReference type="GO" id="GO:0005545">
    <property type="term" value="F:1-phosphatidylinositol binding"/>
    <property type="evidence" value="ECO:0007669"/>
    <property type="project" value="TreeGrafter"/>
</dbReference>
<dbReference type="Gene3D" id="3.30.40.10">
    <property type="entry name" value="Zinc/RING finger domain, C3HC4 (zinc finger)"/>
    <property type="match status" value="1"/>
</dbReference>
<dbReference type="Gene3D" id="1.20.5.390">
    <property type="entry name" value="L1 transposable element, trimerization domain"/>
    <property type="match status" value="1"/>
</dbReference>
<dbReference type="SMART" id="SM00064">
    <property type="entry name" value="FYVE"/>
    <property type="match status" value="1"/>
</dbReference>
<reference evidence="7" key="1">
    <citation type="journal article" date="2023" name="IScience">
        <title>Live-bearing cockroach genome reveals convergent evolutionary mechanisms linked to viviparity in insects and beyond.</title>
        <authorList>
            <person name="Fouks B."/>
            <person name="Harrison M.C."/>
            <person name="Mikhailova A.A."/>
            <person name="Marchal E."/>
            <person name="English S."/>
            <person name="Carruthers M."/>
            <person name="Jennings E.C."/>
            <person name="Chiamaka E.L."/>
            <person name="Frigard R.A."/>
            <person name="Pippel M."/>
            <person name="Attardo G.M."/>
            <person name="Benoit J.B."/>
            <person name="Bornberg-Bauer E."/>
            <person name="Tobe S.S."/>
        </authorList>
    </citation>
    <scope>NUCLEOTIDE SEQUENCE</scope>
    <source>
        <strain evidence="7">Stay&amp;Tobe</strain>
    </source>
</reference>
<accession>A0AAD8AFQ3</accession>
<reference evidence="7" key="2">
    <citation type="submission" date="2023-05" db="EMBL/GenBank/DDBJ databases">
        <authorList>
            <person name="Fouks B."/>
        </authorList>
    </citation>
    <scope>NUCLEOTIDE SEQUENCE</scope>
    <source>
        <strain evidence="7">Stay&amp;Tobe</strain>
        <tissue evidence="7">Testes</tissue>
    </source>
</reference>
<dbReference type="InterPro" id="IPR017455">
    <property type="entry name" value="Znf_FYVE-rel"/>
</dbReference>
<feature type="coiled-coil region" evidence="5">
    <location>
        <begin position="22"/>
        <end position="340"/>
    </location>
</feature>
<dbReference type="InterPro" id="IPR013083">
    <property type="entry name" value="Znf_RING/FYVE/PHD"/>
</dbReference>
<dbReference type="PANTHER" id="PTHR23164">
    <property type="entry name" value="EARLY ENDOSOME ANTIGEN 1"/>
    <property type="match status" value="1"/>
</dbReference>
<proteinExistence type="predicted"/>
<dbReference type="Proteomes" id="UP001233999">
    <property type="component" value="Unassembled WGS sequence"/>
</dbReference>
<dbReference type="GO" id="GO:0006897">
    <property type="term" value="P:endocytosis"/>
    <property type="evidence" value="ECO:0007669"/>
    <property type="project" value="TreeGrafter"/>
</dbReference>
<dbReference type="PROSITE" id="PS50178">
    <property type="entry name" value="ZF_FYVE"/>
    <property type="match status" value="1"/>
</dbReference>
<dbReference type="InterPro" id="IPR011011">
    <property type="entry name" value="Znf_FYVE_PHD"/>
</dbReference>
<keyword evidence="1" id="KW-0479">Metal-binding</keyword>
<keyword evidence="8" id="KW-1185">Reference proteome</keyword>
<keyword evidence="2 4" id="KW-0863">Zinc-finger</keyword>
<dbReference type="GO" id="GO:0005769">
    <property type="term" value="C:early endosome"/>
    <property type="evidence" value="ECO:0007669"/>
    <property type="project" value="TreeGrafter"/>
</dbReference>
<evidence type="ECO:0000256" key="4">
    <source>
        <dbReference type="PROSITE-ProRule" id="PRU00091"/>
    </source>
</evidence>
<dbReference type="GO" id="GO:0008270">
    <property type="term" value="F:zinc ion binding"/>
    <property type="evidence" value="ECO:0007669"/>
    <property type="project" value="UniProtKB-KW"/>
</dbReference>
<dbReference type="AlphaFoldDB" id="A0AAD8AFQ3"/>
<dbReference type="InterPro" id="IPR000306">
    <property type="entry name" value="Znf_FYVE"/>
</dbReference>
<evidence type="ECO:0000256" key="1">
    <source>
        <dbReference type="ARBA" id="ARBA00022723"/>
    </source>
</evidence>
<dbReference type="Pfam" id="PF01363">
    <property type="entry name" value="FYVE"/>
    <property type="match status" value="1"/>
</dbReference>
<dbReference type="PANTHER" id="PTHR23164:SF30">
    <property type="entry name" value="EARLY ENDOSOME ANTIGEN 1"/>
    <property type="match status" value="1"/>
</dbReference>
<comment type="caution">
    <text evidence="7">The sequence shown here is derived from an EMBL/GenBank/DDBJ whole genome shotgun (WGS) entry which is preliminary data.</text>
</comment>
<evidence type="ECO:0000256" key="5">
    <source>
        <dbReference type="SAM" id="Coils"/>
    </source>
</evidence>
<feature type="domain" description="FYVE-type" evidence="6">
    <location>
        <begin position="345"/>
        <end position="381"/>
    </location>
</feature>
<name>A0AAD8AFQ3_DIPPU</name>
<dbReference type="SUPFAM" id="SSF57903">
    <property type="entry name" value="FYVE/PHD zinc finger"/>
    <property type="match status" value="1"/>
</dbReference>
<evidence type="ECO:0000256" key="3">
    <source>
        <dbReference type="ARBA" id="ARBA00022833"/>
    </source>
</evidence>
<dbReference type="EMBL" id="JASPKZ010001607">
    <property type="protein sequence ID" value="KAJ9597467.1"/>
    <property type="molecule type" value="Genomic_DNA"/>
</dbReference>
<keyword evidence="5" id="KW-0175">Coiled coil</keyword>
<protein>
    <recommendedName>
        <fullName evidence="6">FYVE-type domain-containing protein</fullName>
    </recommendedName>
</protein>